<evidence type="ECO:0000313" key="2">
    <source>
        <dbReference type="EMBL" id="AAY60345.1"/>
    </source>
</evidence>
<protein>
    <recommendedName>
        <fullName evidence="4">DUF3784 domain-containing protein</fullName>
    </recommendedName>
</protein>
<feature type="transmembrane region" description="Helical" evidence="1">
    <location>
        <begin position="76"/>
        <end position="94"/>
    </location>
</feature>
<dbReference type="EMBL" id="CP000040">
    <property type="protein sequence ID" value="AAY60345.1"/>
    <property type="molecule type" value="Genomic_DNA"/>
</dbReference>
<keyword evidence="1" id="KW-0812">Transmembrane</keyword>
<name>Q4V1R2_BACCZ</name>
<dbReference type="KEGG" id="bcz:pE33L466_0187"/>
<dbReference type="Pfam" id="PF12650">
    <property type="entry name" value="DUF3784"/>
    <property type="match status" value="1"/>
</dbReference>
<reference evidence="3" key="1">
    <citation type="journal article" date="2006" name="J. Bacteriol.">
        <title>Pathogenomic sequence analysis of Bacillus cereus and Bacillus thuringiensis isolates closely related to Bacillus anthracis.</title>
        <authorList>
            <person name="Han C.S."/>
            <person name="Xie G."/>
            <person name="Challacombe J.F."/>
            <person name="Altherr M.R."/>
            <person name="Bhotika S.S."/>
            <person name="Brown N."/>
            <person name="Bruce D."/>
            <person name="Campbell C.S."/>
            <person name="Campbell M.L."/>
            <person name="Chen J."/>
            <person name="Chertkov O."/>
            <person name="Cleland C."/>
            <person name="Dimitrijevic M."/>
            <person name="Doggett N.A."/>
            <person name="Fawcett J.J."/>
            <person name="Glavina T."/>
            <person name="Goodwin L.A."/>
            <person name="Green L.D."/>
            <person name="Hill K.K."/>
            <person name="Hitchcock P."/>
            <person name="Jackson P.J."/>
            <person name="Keim P."/>
            <person name="Kewalramani A.R."/>
            <person name="Longmire J."/>
            <person name="Lucas S."/>
            <person name="Malfatti S."/>
            <person name="McMurry K."/>
            <person name="Meincke L.J."/>
            <person name="Misra M."/>
            <person name="Moseman B.L."/>
            <person name="Mundt M."/>
            <person name="Munk A.C."/>
            <person name="Okinaka R.T."/>
            <person name="Parson-Quintana B."/>
            <person name="Reilly L.P."/>
            <person name="Richardson P."/>
            <person name="Robinson D.L."/>
            <person name="Rubin E."/>
            <person name="Saunders E."/>
            <person name="Tapia R."/>
            <person name="Tesmer J.G."/>
            <person name="Thayer N."/>
            <person name="Thompson L.S."/>
            <person name="Tice H."/>
            <person name="Ticknor L.O."/>
            <person name="Wills P.L."/>
            <person name="Brettin T.S."/>
            <person name="Gilna P."/>
        </authorList>
    </citation>
    <scope>NUCLEOTIDE SEQUENCE [LARGE SCALE GENOMIC DNA]</scope>
    <source>
        <strain evidence="3">ZK / E33L</strain>
        <plasmid evidence="3">pE33L466</plasmid>
    </source>
</reference>
<dbReference type="InterPro" id="IPR017259">
    <property type="entry name" value="UCP037672"/>
</dbReference>
<proteinExistence type="predicted"/>
<accession>Q4V1R2</accession>
<evidence type="ECO:0000256" key="1">
    <source>
        <dbReference type="SAM" id="Phobius"/>
    </source>
</evidence>
<dbReference type="Proteomes" id="UP000002612">
    <property type="component" value="Plasmid pE33L466"/>
</dbReference>
<evidence type="ECO:0000313" key="3">
    <source>
        <dbReference type="Proteomes" id="UP000002612"/>
    </source>
</evidence>
<geneLocation type="plasmid" evidence="2 3">
    <name>pE33L466</name>
</geneLocation>
<feature type="transmembrane region" description="Helical" evidence="1">
    <location>
        <begin position="51"/>
        <end position="70"/>
    </location>
</feature>
<evidence type="ECO:0008006" key="4">
    <source>
        <dbReference type="Google" id="ProtNLM"/>
    </source>
</evidence>
<keyword evidence="2" id="KW-0614">Plasmid</keyword>
<gene>
    <name evidence="2" type="ordered locus">pE33L466_0187</name>
</gene>
<sequence>MNIMSGFVVCTLVGLIIVIMGYLIHIKKQLFLIAGYQDATFIGDKNKLAKLFGIFAYIVGIATFLLPFGLEFFGDISGIIYATCIVAGTVFVLVRKQMINKPF</sequence>
<feature type="transmembrane region" description="Helical" evidence="1">
    <location>
        <begin position="6"/>
        <end position="24"/>
    </location>
</feature>
<organism evidence="2 3">
    <name type="scientific">Bacillus cereus (strain ZK / E33L)</name>
    <dbReference type="NCBI Taxonomy" id="288681"/>
    <lineage>
        <taxon>Bacteria</taxon>
        <taxon>Bacillati</taxon>
        <taxon>Bacillota</taxon>
        <taxon>Bacilli</taxon>
        <taxon>Bacillales</taxon>
        <taxon>Bacillaceae</taxon>
        <taxon>Bacillus</taxon>
        <taxon>Bacillus cereus group</taxon>
    </lineage>
</organism>
<dbReference type="AlphaFoldDB" id="Q4V1R2"/>
<keyword evidence="1" id="KW-0472">Membrane</keyword>
<keyword evidence="1" id="KW-1133">Transmembrane helix</keyword>